<protein>
    <submittedName>
        <fullName evidence="2">Uncharacterized protein</fullName>
    </submittedName>
</protein>
<feature type="non-terminal residue" evidence="2">
    <location>
        <position position="1"/>
    </location>
</feature>
<accession>A0A9Q1B7A9</accession>
<evidence type="ECO:0000256" key="1">
    <source>
        <dbReference type="SAM" id="MobiDB-lite"/>
    </source>
</evidence>
<evidence type="ECO:0000313" key="2">
    <source>
        <dbReference type="EMBL" id="KAJ7341951.1"/>
    </source>
</evidence>
<feature type="region of interest" description="Disordered" evidence="1">
    <location>
        <begin position="50"/>
        <end position="80"/>
    </location>
</feature>
<feature type="compositionally biased region" description="Polar residues" evidence="1">
    <location>
        <begin position="52"/>
        <end position="66"/>
    </location>
</feature>
<sequence>MATDPPVRISTSSNGAENCHQAMPRVSSRYPCCALVASTALVLNASIHGVRSHTSPTHTRPTNATEWPNLPPRPSASTSDTMADHTFIHQILARISLPDICKAATWSTPSTFLAHYKFDVRAQADAAFGRASSPCLCCNIPPP</sequence>
<dbReference type="AlphaFoldDB" id="A0A9Q1B7A9"/>
<comment type="caution">
    <text evidence="2">The sequence shown here is derived from an EMBL/GenBank/DDBJ whole genome shotgun (WGS) entry which is preliminary data.</text>
</comment>
<keyword evidence="3" id="KW-1185">Reference proteome</keyword>
<name>A0A9Q1B7A9_9SAUR</name>
<reference evidence="2" key="1">
    <citation type="journal article" date="2023" name="DNA Res.">
        <title>Chromosome-level genome assembly of Phrynocephalus forsythii using third-generation DNA sequencing and Hi-C analysis.</title>
        <authorList>
            <person name="Qi Y."/>
            <person name="Zhao W."/>
            <person name="Zhao Y."/>
            <person name="Niu C."/>
            <person name="Cao S."/>
            <person name="Zhang Y."/>
        </authorList>
    </citation>
    <scope>NUCLEOTIDE SEQUENCE</scope>
    <source>
        <tissue evidence="2">Muscle</tissue>
    </source>
</reference>
<evidence type="ECO:0000313" key="3">
    <source>
        <dbReference type="Proteomes" id="UP001142489"/>
    </source>
</evidence>
<gene>
    <name evidence="2" type="ORF">JRQ81_008015</name>
</gene>
<proteinExistence type="predicted"/>
<dbReference type="EMBL" id="JAPFRF010000002">
    <property type="protein sequence ID" value="KAJ7341951.1"/>
    <property type="molecule type" value="Genomic_DNA"/>
</dbReference>
<dbReference type="Proteomes" id="UP001142489">
    <property type="component" value="Unassembled WGS sequence"/>
</dbReference>
<organism evidence="2 3">
    <name type="scientific">Phrynocephalus forsythii</name>
    <dbReference type="NCBI Taxonomy" id="171643"/>
    <lineage>
        <taxon>Eukaryota</taxon>
        <taxon>Metazoa</taxon>
        <taxon>Chordata</taxon>
        <taxon>Craniata</taxon>
        <taxon>Vertebrata</taxon>
        <taxon>Euteleostomi</taxon>
        <taxon>Lepidosauria</taxon>
        <taxon>Squamata</taxon>
        <taxon>Bifurcata</taxon>
        <taxon>Unidentata</taxon>
        <taxon>Episquamata</taxon>
        <taxon>Toxicofera</taxon>
        <taxon>Iguania</taxon>
        <taxon>Acrodonta</taxon>
        <taxon>Agamidae</taxon>
        <taxon>Agaminae</taxon>
        <taxon>Phrynocephalus</taxon>
    </lineage>
</organism>